<protein>
    <recommendedName>
        <fullName evidence="3">ACT domain-containing protein</fullName>
    </recommendedName>
</protein>
<dbReference type="RefSeq" id="WP_139228430.1">
    <property type="nucleotide sequence ID" value="NZ_FOQD01000008.1"/>
</dbReference>
<reference evidence="2" key="1">
    <citation type="submission" date="2016-10" db="EMBL/GenBank/DDBJ databases">
        <authorList>
            <person name="Varghese N."/>
            <person name="Submissions S."/>
        </authorList>
    </citation>
    <scope>NUCLEOTIDE SEQUENCE [LARGE SCALE GENOMIC DNA]</scope>
    <source>
        <strain evidence="2">DSM 26348</strain>
    </source>
</reference>
<evidence type="ECO:0000313" key="2">
    <source>
        <dbReference type="Proteomes" id="UP000199518"/>
    </source>
</evidence>
<dbReference type="STRING" id="1576369.SAMN05421753_108164"/>
<dbReference type="EMBL" id="FOQD01000008">
    <property type="protein sequence ID" value="SFI38277.1"/>
    <property type="molecule type" value="Genomic_DNA"/>
</dbReference>
<dbReference type="Proteomes" id="UP000199518">
    <property type="component" value="Unassembled WGS sequence"/>
</dbReference>
<name>A0A1I3HRU2_9PLAN</name>
<keyword evidence="2" id="KW-1185">Reference proteome</keyword>
<evidence type="ECO:0008006" key="3">
    <source>
        <dbReference type="Google" id="ProtNLM"/>
    </source>
</evidence>
<proteinExistence type="predicted"/>
<evidence type="ECO:0000313" key="1">
    <source>
        <dbReference type="EMBL" id="SFI38277.1"/>
    </source>
</evidence>
<gene>
    <name evidence="1" type="ORF">SAMN05421753_108164</name>
</gene>
<dbReference type="AlphaFoldDB" id="A0A1I3HRU2"/>
<organism evidence="1 2">
    <name type="scientific">Planctomicrobium piriforme</name>
    <dbReference type="NCBI Taxonomy" id="1576369"/>
    <lineage>
        <taxon>Bacteria</taxon>
        <taxon>Pseudomonadati</taxon>
        <taxon>Planctomycetota</taxon>
        <taxon>Planctomycetia</taxon>
        <taxon>Planctomycetales</taxon>
        <taxon>Planctomycetaceae</taxon>
        <taxon>Planctomicrobium</taxon>
    </lineage>
</organism>
<sequence>MATRPKVEVSSHPAGGYSVSLDGEFLHPHWVAFLFAGLSANGVSVISGQAQQRSLATWSANFQLDFSRAMQTAQSIDYLALTDQEQLPLVSDIPRLTGFQIQRRTDESLEVRLEANDQLGFLGRLLGKICMLGLFPVEMVISTIGNRIQDTLIFRGIAGMAPSEATRQRLESVLQSGTA</sequence>
<accession>A0A1I3HRU2</accession>